<feature type="domain" description="Small-subunit processome Utp12" evidence="5">
    <location>
        <begin position="96"/>
        <end position="197"/>
    </location>
</feature>
<evidence type="ECO:0000256" key="2">
    <source>
        <dbReference type="ARBA" id="ARBA00023242"/>
    </source>
</evidence>
<dbReference type="GO" id="GO:0000462">
    <property type="term" value="P:maturation of SSU-rRNA from tricistronic rRNA transcript (SSU-rRNA, 5.8S rRNA, LSU-rRNA)"/>
    <property type="evidence" value="ECO:0007669"/>
    <property type="project" value="TreeGrafter"/>
</dbReference>
<feature type="compositionally biased region" description="Acidic residues" evidence="4">
    <location>
        <begin position="226"/>
        <end position="248"/>
    </location>
</feature>
<proteinExistence type="inferred from homology"/>
<evidence type="ECO:0000313" key="7">
    <source>
        <dbReference type="Proteomes" id="UP000038040"/>
    </source>
</evidence>
<dbReference type="STRING" id="318479.A0A0N4UFL3"/>
<dbReference type="EMBL" id="UYYG01000014">
    <property type="protein sequence ID" value="VDN51159.1"/>
    <property type="molecule type" value="Genomic_DNA"/>
</dbReference>
<dbReference type="AlphaFoldDB" id="A0A0N4UFL3"/>
<protein>
    <submittedName>
        <fullName evidence="9">Utp12 domain-containing protein</fullName>
    </submittedName>
</protein>
<dbReference type="PANTHER" id="PTHR44267:SF1">
    <property type="entry name" value="WD REPEAT-CONTAINING PROTEIN 43"/>
    <property type="match status" value="1"/>
</dbReference>
<dbReference type="PANTHER" id="PTHR44267">
    <property type="entry name" value="WD REPEAT-CONTAINING PROTEIN 43"/>
    <property type="match status" value="1"/>
</dbReference>
<reference evidence="6 8" key="2">
    <citation type="submission" date="2018-11" db="EMBL/GenBank/DDBJ databases">
        <authorList>
            <consortium name="Pathogen Informatics"/>
        </authorList>
    </citation>
    <scope>NUCLEOTIDE SEQUENCE [LARGE SCALE GENOMIC DNA]</scope>
</reference>
<evidence type="ECO:0000313" key="8">
    <source>
        <dbReference type="Proteomes" id="UP000274756"/>
    </source>
</evidence>
<evidence type="ECO:0000313" key="9">
    <source>
        <dbReference type="WBParaSite" id="DME_0000623501-mRNA-1"/>
    </source>
</evidence>
<gene>
    <name evidence="6" type="ORF">DME_LOCUS1132</name>
</gene>
<evidence type="ECO:0000256" key="4">
    <source>
        <dbReference type="SAM" id="MobiDB-lite"/>
    </source>
</evidence>
<evidence type="ECO:0000256" key="3">
    <source>
        <dbReference type="ARBA" id="ARBA00038335"/>
    </source>
</evidence>
<dbReference type="Proteomes" id="UP000038040">
    <property type="component" value="Unplaced"/>
</dbReference>
<feature type="region of interest" description="Disordered" evidence="4">
    <location>
        <begin position="223"/>
        <end position="248"/>
    </location>
</feature>
<dbReference type="WBParaSite" id="DME_0000623501-mRNA-1">
    <property type="protein sequence ID" value="DME_0000623501-mRNA-1"/>
    <property type="gene ID" value="DME_0000623501"/>
</dbReference>
<dbReference type="Pfam" id="PF04003">
    <property type="entry name" value="Utp12"/>
    <property type="match status" value="1"/>
</dbReference>
<dbReference type="InterPro" id="IPR052414">
    <property type="entry name" value="U3_snoRNA-assoc_WDR"/>
</dbReference>
<keyword evidence="8" id="KW-1185">Reference proteome</keyword>
<keyword evidence="2" id="KW-0539">Nucleus</keyword>
<name>A0A0N4UFL3_DRAME</name>
<evidence type="ECO:0000313" key="6">
    <source>
        <dbReference type="EMBL" id="VDN51159.1"/>
    </source>
</evidence>
<comment type="similarity">
    <text evidence="3">Belongs to the UTP5 family.</text>
</comment>
<reference evidence="9" key="1">
    <citation type="submission" date="2017-02" db="UniProtKB">
        <authorList>
            <consortium name="WormBaseParasite"/>
        </authorList>
    </citation>
    <scope>IDENTIFICATION</scope>
</reference>
<dbReference type="GO" id="GO:0005730">
    <property type="term" value="C:nucleolus"/>
    <property type="evidence" value="ECO:0007669"/>
    <property type="project" value="TreeGrafter"/>
</dbReference>
<sequence length="276" mass="30874">MSGYNLLFGVKSGVNGSVKPFRTKRAINFGDLPLKERKIAIDKKSNKKIDQISDISEEYNSNDKPSTSENNAGICKISEVEKSLSILLSQGIASGDKQKLDKVLSITDVVAISATINDLSISQIIPLLKEIDTRFRNCSVQDIRPWICWAHYAINIHMHYLSTIGSLDDDLDSLFSWIKGRTSCLGKLYELKGKFNIVVEQIERRLNPQVFLRQEPLVSFSADSESSSDEFDDLDETEGTENFASDDEWWEDYDVASKDGYGFVSGGDSSDMDDAE</sequence>
<dbReference type="OrthoDB" id="30195at2759"/>
<dbReference type="Proteomes" id="UP000274756">
    <property type="component" value="Unassembled WGS sequence"/>
</dbReference>
<dbReference type="InterPro" id="IPR007148">
    <property type="entry name" value="SSU_processome_Utp12"/>
</dbReference>
<organism evidence="7 9">
    <name type="scientific">Dracunculus medinensis</name>
    <name type="common">Guinea worm</name>
    <dbReference type="NCBI Taxonomy" id="318479"/>
    <lineage>
        <taxon>Eukaryota</taxon>
        <taxon>Metazoa</taxon>
        <taxon>Ecdysozoa</taxon>
        <taxon>Nematoda</taxon>
        <taxon>Chromadorea</taxon>
        <taxon>Rhabditida</taxon>
        <taxon>Spirurina</taxon>
        <taxon>Dracunculoidea</taxon>
        <taxon>Dracunculidae</taxon>
        <taxon>Dracunculus</taxon>
    </lineage>
</organism>
<accession>A0A0N4UFL3</accession>
<evidence type="ECO:0000259" key="5">
    <source>
        <dbReference type="Pfam" id="PF04003"/>
    </source>
</evidence>
<comment type="subcellular location">
    <subcellularLocation>
        <location evidence="1">Nucleus</location>
    </subcellularLocation>
</comment>
<evidence type="ECO:0000256" key="1">
    <source>
        <dbReference type="ARBA" id="ARBA00004123"/>
    </source>
</evidence>